<dbReference type="AlphaFoldDB" id="A0A1I8MML4"/>
<dbReference type="KEGG" id="mde:101890814"/>
<evidence type="ECO:0000313" key="17">
    <source>
        <dbReference type="Proteomes" id="UP001652621"/>
    </source>
</evidence>
<evidence type="ECO:0000256" key="7">
    <source>
        <dbReference type="ARBA" id="ARBA00022737"/>
    </source>
</evidence>
<dbReference type="Pfam" id="PF00397">
    <property type="entry name" value="WW"/>
    <property type="match status" value="2"/>
</dbReference>
<dbReference type="FunFam" id="2.20.70.10:FF:000012">
    <property type="entry name" value="transcriptional coactivator YAP1 isoform X2"/>
    <property type="match status" value="1"/>
</dbReference>
<dbReference type="InterPro" id="IPR051583">
    <property type="entry name" value="YAP1"/>
</dbReference>
<keyword evidence="9" id="KW-0805">Transcription regulation</keyword>
<keyword evidence="5" id="KW-0678">Repressor</keyword>
<keyword evidence="8" id="KW-0965">Cell junction</keyword>
<dbReference type="CDD" id="cd00201">
    <property type="entry name" value="WW"/>
    <property type="match status" value="2"/>
</dbReference>
<comment type="subcellular location">
    <subcellularLocation>
        <location evidence="2">Cell junction</location>
    </subcellularLocation>
    <subcellularLocation>
        <location evidence="3">Cytoplasm</location>
    </subcellularLocation>
    <subcellularLocation>
        <location evidence="1">Nucleus</location>
    </subcellularLocation>
</comment>
<dbReference type="VEuPathDB" id="VectorBase:MDOA006533"/>
<dbReference type="SUPFAM" id="SSF51045">
    <property type="entry name" value="WW domain"/>
    <property type="match status" value="2"/>
</dbReference>
<evidence type="ECO:0000256" key="5">
    <source>
        <dbReference type="ARBA" id="ARBA00022491"/>
    </source>
</evidence>
<dbReference type="PROSITE" id="PS01159">
    <property type="entry name" value="WW_DOMAIN_1"/>
    <property type="match status" value="2"/>
</dbReference>
<feature type="region of interest" description="Disordered" evidence="14">
    <location>
        <begin position="77"/>
        <end position="103"/>
    </location>
</feature>
<keyword evidence="10" id="KW-0010">Activator</keyword>
<dbReference type="GO" id="GO:0045944">
    <property type="term" value="P:positive regulation of transcription by RNA polymerase II"/>
    <property type="evidence" value="ECO:0007669"/>
    <property type="project" value="TreeGrafter"/>
</dbReference>
<dbReference type="GO" id="GO:0035329">
    <property type="term" value="P:hippo signaling"/>
    <property type="evidence" value="ECO:0007669"/>
    <property type="project" value="TreeGrafter"/>
</dbReference>
<keyword evidence="4" id="KW-0963">Cytoplasm</keyword>
<keyword evidence="17" id="KW-1185">Reference proteome</keyword>
<keyword evidence="7" id="KW-0677">Repeat</keyword>
<sequence length="505" mass="54705">MSLSKSSASDDANKCSVKTEDSTSAASKSSINLVVRNYQNSDENLRALFDSVLNPSESNRPLQVPFRMRKLPNSFFTPPAASPKSPTVSHSRANSVDSAYDCGSQPNINQTSVASSLSDLQTTAATAVQVQQQSTSTINSQSAASTSAAPQGEPRLQICHSRAHSSPASLQQSYNIHGGGNVAEETPFLQQQSDVARAANNASNAPGFPSNLLGYNAATAAVAAAAGLNNNSIIGISGAGAPGPLQSYHMKQRSYDVISPIQLQNELGPLPPGWEQAKTHDGQIYYLNHTTKTTQWEDPRTQFKQQQTLNSASNARAIGKTAAGENILASSNLGPLPEGWEQAMTETGEVYFINHIDRTTSWNDPRLSDPRFPILIQKEIKPKTEMSWVNATEIDKDSDMFKQKAGQKSVNKHNISLHMDPFLSGDNHARQESSDSGLSLSSNSFAVNNDFITHMDNSMDCISENGSIIDNLDTTLQLNDNIIMMNDMLNSPSNKPDNLEWYKLN</sequence>
<evidence type="ECO:0000256" key="1">
    <source>
        <dbReference type="ARBA" id="ARBA00004123"/>
    </source>
</evidence>
<dbReference type="GO" id="GO:0070161">
    <property type="term" value="C:anchoring junction"/>
    <property type="evidence" value="ECO:0007669"/>
    <property type="project" value="UniProtKB-SubCell"/>
</dbReference>
<evidence type="ECO:0000259" key="15">
    <source>
        <dbReference type="PROSITE" id="PS50020"/>
    </source>
</evidence>
<evidence type="ECO:0000313" key="16">
    <source>
        <dbReference type="EnsemblMetazoa" id="MDOA006533-PA"/>
    </source>
</evidence>
<feature type="compositionally biased region" description="Polar residues" evidence="14">
    <location>
        <begin position="84"/>
        <end position="97"/>
    </location>
</feature>
<evidence type="ECO:0000256" key="11">
    <source>
        <dbReference type="ARBA" id="ARBA00023163"/>
    </source>
</evidence>
<dbReference type="GO" id="GO:0005737">
    <property type="term" value="C:cytoplasm"/>
    <property type="evidence" value="ECO:0007669"/>
    <property type="project" value="UniProtKB-SubCell"/>
</dbReference>
<feature type="compositionally biased region" description="Basic and acidic residues" evidence="14">
    <location>
        <begin position="11"/>
        <end position="21"/>
    </location>
</feature>
<evidence type="ECO:0000256" key="10">
    <source>
        <dbReference type="ARBA" id="ARBA00023159"/>
    </source>
</evidence>
<evidence type="ECO:0000256" key="9">
    <source>
        <dbReference type="ARBA" id="ARBA00023015"/>
    </source>
</evidence>
<dbReference type="Gene3D" id="2.20.70.10">
    <property type="match status" value="2"/>
</dbReference>
<dbReference type="Proteomes" id="UP001652621">
    <property type="component" value="Unplaced"/>
</dbReference>
<keyword evidence="12" id="KW-0539">Nucleus</keyword>
<dbReference type="Pfam" id="PF15238">
    <property type="entry name" value="TEADIR3"/>
    <property type="match status" value="1"/>
</dbReference>
<dbReference type="EnsemblMetazoa" id="MDOA006533-RA">
    <property type="protein sequence ID" value="MDOA006533-PA"/>
    <property type="gene ID" value="MDOA006533"/>
</dbReference>
<accession>A0A1I8MML4</accession>
<evidence type="ECO:0000256" key="12">
    <source>
        <dbReference type="ARBA" id="ARBA00023242"/>
    </source>
</evidence>
<comment type="similarity">
    <text evidence="13">Belongs to the YAP1 family.</text>
</comment>
<evidence type="ECO:0000256" key="2">
    <source>
        <dbReference type="ARBA" id="ARBA00004282"/>
    </source>
</evidence>
<reference evidence="18" key="2">
    <citation type="submission" date="2025-04" db="UniProtKB">
        <authorList>
            <consortium name="RefSeq"/>
        </authorList>
    </citation>
    <scope>IDENTIFICATION</scope>
    <source>
        <strain evidence="18">Aabys</strain>
    </source>
</reference>
<proteinExistence type="inferred from homology"/>
<dbReference type="InterPro" id="IPR036020">
    <property type="entry name" value="WW_dom_sf"/>
</dbReference>
<evidence type="ECO:0000313" key="18">
    <source>
        <dbReference type="RefSeq" id="XP_005177963.1"/>
    </source>
</evidence>
<dbReference type="FunFam" id="2.20.70.10:FF:000019">
    <property type="entry name" value="Putative transcriptional coactivator YAP1"/>
    <property type="match status" value="1"/>
</dbReference>
<evidence type="ECO:0000256" key="6">
    <source>
        <dbReference type="ARBA" id="ARBA00022553"/>
    </source>
</evidence>
<evidence type="ECO:0000256" key="14">
    <source>
        <dbReference type="SAM" id="MobiDB-lite"/>
    </source>
</evidence>
<feature type="compositionally biased region" description="Polar residues" evidence="14">
    <location>
        <begin position="1"/>
        <end position="10"/>
    </location>
</feature>
<dbReference type="STRING" id="7370.A0A1I8MML4"/>
<dbReference type="RefSeq" id="XP_005177963.1">
    <property type="nucleotide sequence ID" value="XM_005177906.3"/>
</dbReference>
<dbReference type="GO" id="GO:0005634">
    <property type="term" value="C:nucleus"/>
    <property type="evidence" value="ECO:0007669"/>
    <property type="project" value="UniProtKB-SubCell"/>
</dbReference>
<evidence type="ECO:0000256" key="8">
    <source>
        <dbReference type="ARBA" id="ARBA00022949"/>
    </source>
</evidence>
<feature type="region of interest" description="Disordered" evidence="14">
    <location>
        <begin position="1"/>
        <end position="31"/>
    </location>
</feature>
<dbReference type="InterPro" id="IPR001202">
    <property type="entry name" value="WW_dom"/>
</dbReference>
<dbReference type="SMART" id="SM00456">
    <property type="entry name" value="WW"/>
    <property type="match status" value="2"/>
</dbReference>
<dbReference type="VEuPathDB" id="VectorBase:MDOMA2_005708"/>
<dbReference type="Gene3D" id="6.20.430.10">
    <property type="match status" value="1"/>
</dbReference>
<keyword evidence="6" id="KW-0597">Phosphoprotein</keyword>
<reference evidence="16" key="1">
    <citation type="submission" date="2020-05" db="UniProtKB">
        <authorList>
            <consortium name="EnsemblMetazoa"/>
        </authorList>
    </citation>
    <scope>IDENTIFICATION</scope>
    <source>
        <strain evidence="16">Aabys</strain>
    </source>
</reference>
<feature type="compositionally biased region" description="Polar residues" evidence="14">
    <location>
        <begin position="22"/>
        <end position="31"/>
    </location>
</feature>
<organism evidence="16">
    <name type="scientific">Musca domestica</name>
    <name type="common">House fly</name>
    <dbReference type="NCBI Taxonomy" id="7370"/>
    <lineage>
        <taxon>Eukaryota</taxon>
        <taxon>Metazoa</taxon>
        <taxon>Ecdysozoa</taxon>
        <taxon>Arthropoda</taxon>
        <taxon>Hexapoda</taxon>
        <taxon>Insecta</taxon>
        <taxon>Pterygota</taxon>
        <taxon>Neoptera</taxon>
        <taxon>Endopterygota</taxon>
        <taxon>Diptera</taxon>
        <taxon>Brachycera</taxon>
        <taxon>Muscomorpha</taxon>
        <taxon>Muscoidea</taxon>
        <taxon>Muscidae</taxon>
        <taxon>Musca</taxon>
    </lineage>
</organism>
<dbReference type="OrthoDB" id="2020426at2759"/>
<dbReference type="PANTHER" id="PTHR17616">
    <property type="entry name" value="YES-ASSOCIATED PROTEIN YAP1 FAMILY MEMBER"/>
    <property type="match status" value="1"/>
</dbReference>
<dbReference type="InterPro" id="IPR053819">
    <property type="entry name" value="TEADIR3_omega_loop"/>
</dbReference>
<evidence type="ECO:0000256" key="3">
    <source>
        <dbReference type="ARBA" id="ARBA00004496"/>
    </source>
</evidence>
<gene>
    <name evidence="16" type="primary">101890814</name>
    <name evidence="18" type="synonym">LOC101890814</name>
</gene>
<name>A0A1I8MML4_MUSDO</name>
<dbReference type="eggNOG" id="KOG0940">
    <property type="taxonomic scope" value="Eukaryota"/>
</dbReference>
<feature type="domain" description="WW" evidence="15">
    <location>
        <begin position="334"/>
        <end position="367"/>
    </location>
</feature>
<dbReference type="PROSITE" id="PS50020">
    <property type="entry name" value="WW_DOMAIN_2"/>
    <property type="match status" value="2"/>
</dbReference>
<dbReference type="PANTHER" id="PTHR17616:SF8">
    <property type="entry name" value="TRANSCRIPTIONAL COACTIVATOR YORKIE"/>
    <property type="match status" value="1"/>
</dbReference>
<dbReference type="GO" id="GO:0003713">
    <property type="term" value="F:transcription coactivator activity"/>
    <property type="evidence" value="ECO:0007669"/>
    <property type="project" value="TreeGrafter"/>
</dbReference>
<evidence type="ECO:0000256" key="13">
    <source>
        <dbReference type="ARBA" id="ARBA00038057"/>
    </source>
</evidence>
<evidence type="ECO:0000256" key="4">
    <source>
        <dbReference type="ARBA" id="ARBA00022490"/>
    </source>
</evidence>
<keyword evidence="11" id="KW-0804">Transcription</keyword>
<feature type="domain" description="WW" evidence="15">
    <location>
        <begin position="268"/>
        <end position="301"/>
    </location>
</feature>
<protein>
    <submittedName>
        <fullName evidence="18">Transcriptional coactivator yorkie</fullName>
    </submittedName>
</protein>